<organism evidence="11 12">
    <name type="scientific">Phtheirospermum japonicum</name>
    <dbReference type="NCBI Taxonomy" id="374723"/>
    <lineage>
        <taxon>Eukaryota</taxon>
        <taxon>Viridiplantae</taxon>
        <taxon>Streptophyta</taxon>
        <taxon>Embryophyta</taxon>
        <taxon>Tracheophyta</taxon>
        <taxon>Spermatophyta</taxon>
        <taxon>Magnoliopsida</taxon>
        <taxon>eudicotyledons</taxon>
        <taxon>Gunneridae</taxon>
        <taxon>Pentapetalae</taxon>
        <taxon>asterids</taxon>
        <taxon>lamiids</taxon>
        <taxon>Lamiales</taxon>
        <taxon>Orobanchaceae</taxon>
        <taxon>Orobanchaceae incertae sedis</taxon>
        <taxon>Phtheirospermum</taxon>
    </lineage>
</organism>
<evidence type="ECO:0000256" key="8">
    <source>
        <dbReference type="ARBA" id="ARBA00023136"/>
    </source>
</evidence>
<comment type="pathway">
    <text evidence="2">Terpene metabolism; lanosterol biosynthesis; lanosterol from farnesyl diphosphate: step 2/3.</text>
</comment>
<dbReference type="OrthoDB" id="1678617at2759"/>
<dbReference type="SUPFAM" id="SSF51905">
    <property type="entry name" value="FAD/NAD(P)-binding domain"/>
    <property type="match status" value="1"/>
</dbReference>
<dbReference type="GO" id="GO:0016126">
    <property type="term" value="P:sterol biosynthetic process"/>
    <property type="evidence" value="ECO:0007669"/>
    <property type="project" value="UniProtKB-UniRule"/>
</dbReference>
<reference evidence="11" key="1">
    <citation type="submission" date="2020-07" db="EMBL/GenBank/DDBJ databases">
        <title>Ethylene signaling mediates host invasion by parasitic plants.</title>
        <authorList>
            <person name="Yoshida S."/>
        </authorList>
    </citation>
    <scope>NUCLEOTIDE SEQUENCE</scope>
    <source>
        <strain evidence="11">Okayama</strain>
    </source>
</reference>
<dbReference type="InterPro" id="IPR013698">
    <property type="entry name" value="Squalene_epoxidase"/>
</dbReference>
<evidence type="ECO:0000313" key="12">
    <source>
        <dbReference type="Proteomes" id="UP000653305"/>
    </source>
</evidence>
<gene>
    <name evidence="11" type="ORF">PHJA_000031000</name>
</gene>
<keyword evidence="12" id="KW-1185">Reference proteome</keyword>
<dbReference type="PANTHER" id="PTHR10835:SF0">
    <property type="entry name" value="SQUALENE MONOOXYGENASE"/>
    <property type="match status" value="1"/>
</dbReference>
<dbReference type="EC" id="1.14.14.17" evidence="4 9"/>
<protein>
    <recommendedName>
        <fullName evidence="4 9">Squalene monooxygenase</fullName>
        <ecNumber evidence="4 9">1.14.14.17</ecNumber>
    </recommendedName>
</protein>
<evidence type="ECO:0000256" key="4">
    <source>
        <dbReference type="ARBA" id="ARBA00012312"/>
    </source>
</evidence>
<keyword evidence="8" id="KW-0472">Membrane</keyword>
<name>A0A830B3W0_9LAMI</name>
<proteinExistence type="inferred from homology"/>
<dbReference type="InterPro" id="IPR036188">
    <property type="entry name" value="FAD/NAD-bd_sf"/>
</dbReference>
<evidence type="ECO:0000256" key="9">
    <source>
        <dbReference type="RuleBase" id="RU367121"/>
    </source>
</evidence>
<comment type="caution">
    <text evidence="11">The sequence shown here is derived from an EMBL/GenBank/DDBJ whole genome shotgun (WGS) entry which is preliminary data.</text>
</comment>
<comment type="function">
    <text evidence="9">Catalyzes the stereospecific oxidation of squalene to (S)-2,3-epoxysqualene, and is considered to be a rate-limiting enzyme in steroid biosynthesis.</text>
</comment>
<keyword evidence="6 9" id="KW-0274">FAD</keyword>
<evidence type="ECO:0000256" key="5">
    <source>
        <dbReference type="ARBA" id="ARBA00022630"/>
    </source>
</evidence>
<comment type="catalytic activity">
    <reaction evidence="9">
        <text>squalene + reduced [NADPH--hemoprotein reductase] + O2 = (S)-2,3-epoxysqualene + oxidized [NADPH--hemoprotein reductase] + H2O + H(+)</text>
        <dbReference type="Rhea" id="RHEA:25282"/>
        <dbReference type="Rhea" id="RHEA-COMP:11964"/>
        <dbReference type="Rhea" id="RHEA-COMP:11965"/>
        <dbReference type="ChEBI" id="CHEBI:15377"/>
        <dbReference type="ChEBI" id="CHEBI:15378"/>
        <dbReference type="ChEBI" id="CHEBI:15379"/>
        <dbReference type="ChEBI" id="CHEBI:15440"/>
        <dbReference type="ChEBI" id="CHEBI:15441"/>
        <dbReference type="ChEBI" id="CHEBI:57618"/>
        <dbReference type="ChEBI" id="CHEBI:58210"/>
        <dbReference type="EC" id="1.14.14.17"/>
    </reaction>
</comment>
<evidence type="ECO:0000313" key="11">
    <source>
        <dbReference type="EMBL" id="GFP78875.1"/>
    </source>
</evidence>
<evidence type="ECO:0000256" key="3">
    <source>
        <dbReference type="ARBA" id="ARBA00008802"/>
    </source>
</evidence>
<dbReference type="Proteomes" id="UP000653305">
    <property type="component" value="Unassembled WGS sequence"/>
</dbReference>
<comment type="similarity">
    <text evidence="3 9">Belongs to the squalene monooxygenase family.</text>
</comment>
<keyword evidence="7 9" id="KW-0560">Oxidoreductase</keyword>
<evidence type="ECO:0000256" key="1">
    <source>
        <dbReference type="ARBA" id="ARBA00001974"/>
    </source>
</evidence>
<comment type="cofactor">
    <cofactor evidence="1 9">
        <name>FAD</name>
        <dbReference type="ChEBI" id="CHEBI:57692"/>
    </cofactor>
</comment>
<keyword evidence="5 9" id="KW-0285">Flavoprotein</keyword>
<accession>A0A830B3W0</accession>
<dbReference type="Gene3D" id="3.50.50.60">
    <property type="entry name" value="FAD/NAD(P)-binding domain"/>
    <property type="match status" value="1"/>
</dbReference>
<feature type="domain" description="Squalene epoxidase" evidence="10">
    <location>
        <begin position="46"/>
        <end position="318"/>
    </location>
</feature>
<comment type="subcellular location">
    <subcellularLocation>
        <location evidence="9">Membrane</location>
        <topology evidence="9">Multi-pass membrane protein</topology>
    </subcellularLocation>
</comment>
<dbReference type="GO" id="GO:0050660">
    <property type="term" value="F:flavin adenine dinucleotide binding"/>
    <property type="evidence" value="ECO:0007669"/>
    <property type="project" value="UniProtKB-UniRule"/>
</dbReference>
<dbReference type="AlphaFoldDB" id="A0A830B3W0"/>
<dbReference type="PANTHER" id="PTHR10835">
    <property type="entry name" value="SQUALENE MONOOXYGENASE"/>
    <property type="match status" value="1"/>
</dbReference>
<evidence type="ECO:0000256" key="2">
    <source>
        <dbReference type="ARBA" id="ARBA00005018"/>
    </source>
</evidence>
<dbReference type="GO" id="GO:0016020">
    <property type="term" value="C:membrane"/>
    <property type="evidence" value="ECO:0007669"/>
    <property type="project" value="UniProtKB-SubCell"/>
</dbReference>
<sequence>MMRDKAATLPNVQLTQGTVTSLLEENETIKGVQYKTKAGQVLKAYAPLTIVCDGCFSNLRRSLCTPKVDILSSFVGLILENCELPFANHGHLILANPSPILFYSISSNEVRCMVDVPGQKLPSLANGEMAKYLKTDVAPQVPQELLNAFISAVDKGNIRTMRNISMPAARCPKPGALLIGDAFNMRHAFTGGGMTVALYDIVVIRNLLRNLRNLKDTDTLCKHLQSFYSLRKPVAFTVNTLAGASYKLCCASADQGRNEMHEALFGYLSIAGFCSKGPVSLLNGRNLHPLNLLLNSSACAIYAVGRLFIPYPTPKRLWSGVRLISGASAIIFPIIKAEGVKEMLCPSTALAYYCS</sequence>
<dbReference type="InterPro" id="IPR040125">
    <property type="entry name" value="Squalene_monox"/>
</dbReference>
<evidence type="ECO:0000259" key="10">
    <source>
        <dbReference type="Pfam" id="PF08491"/>
    </source>
</evidence>
<dbReference type="GO" id="GO:0004506">
    <property type="term" value="F:squalene monooxygenase activity"/>
    <property type="evidence" value="ECO:0007669"/>
    <property type="project" value="UniProtKB-UniRule"/>
</dbReference>
<keyword evidence="11" id="KW-0503">Monooxygenase</keyword>
<evidence type="ECO:0000256" key="6">
    <source>
        <dbReference type="ARBA" id="ARBA00022827"/>
    </source>
</evidence>
<dbReference type="UniPathway" id="UPA00767">
    <property type="reaction ID" value="UER00752"/>
</dbReference>
<dbReference type="EMBL" id="BMAC01000002">
    <property type="protein sequence ID" value="GFP78875.1"/>
    <property type="molecule type" value="Genomic_DNA"/>
</dbReference>
<dbReference type="Pfam" id="PF08491">
    <property type="entry name" value="SE"/>
    <property type="match status" value="1"/>
</dbReference>
<evidence type="ECO:0000256" key="7">
    <source>
        <dbReference type="ARBA" id="ARBA00023002"/>
    </source>
</evidence>
<dbReference type="GO" id="GO:0005783">
    <property type="term" value="C:endoplasmic reticulum"/>
    <property type="evidence" value="ECO:0007669"/>
    <property type="project" value="TreeGrafter"/>
</dbReference>